<dbReference type="GeneID" id="39491941"/>
<proteinExistence type="predicted"/>
<sequence length="134" mass="13920">MLAGGTTAKSLNDLGIATNRDGSLRLDATKLNTAIATDPNGVRAMLTAAGGLDQALGTVTTALTANDGVLGISTARYTRMAGTLKTQQDQVNTDNAALIDRLTASFTEMDKAVALIKSSQAYLTQQIASWNSTK</sequence>
<dbReference type="PANTHER" id="PTHR30288">
    <property type="entry name" value="FLAGELLAR CAP/ASSEMBLY PROTEIN FLID"/>
    <property type="match status" value="1"/>
</dbReference>
<dbReference type="AlphaFoldDB" id="A0A494TD65"/>
<evidence type="ECO:0000313" key="3">
    <source>
        <dbReference type="Proteomes" id="UP000276254"/>
    </source>
</evidence>
<dbReference type="GO" id="GO:0007155">
    <property type="term" value="P:cell adhesion"/>
    <property type="evidence" value="ECO:0007669"/>
    <property type="project" value="InterPro"/>
</dbReference>
<dbReference type="InterPro" id="IPR040026">
    <property type="entry name" value="FliD"/>
</dbReference>
<gene>
    <name evidence="2" type="ORF">D3Y57_04245</name>
</gene>
<dbReference type="OrthoDB" id="7388356at2"/>
<name>A0A494TD65_SPHPE</name>
<dbReference type="PANTHER" id="PTHR30288:SF0">
    <property type="entry name" value="FLAGELLAR HOOK-ASSOCIATED PROTEIN 2"/>
    <property type="match status" value="1"/>
</dbReference>
<dbReference type="GO" id="GO:0071973">
    <property type="term" value="P:bacterial-type flagellum-dependent cell motility"/>
    <property type="evidence" value="ECO:0007669"/>
    <property type="project" value="TreeGrafter"/>
</dbReference>
<dbReference type="Pfam" id="PF07195">
    <property type="entry name" value="FliD_C"/>
    <property type="match status" value="1"/>
</dbReference>
<reference evidence="2 3" key="1">
    <citation type="submission" date="2018-09" db="EMBL/GenBank/DDBJ databases">
        <title>Sphingomonas peninsula sp. nov., isolated from fildes peninsula, Antarctic soil.</title>
        <authorList>
            <person name="Yingchao G."/>
        </authorList>
    </citation>
    <scope>NUCLEOTIDE SEQUENCE [LARGE SCALE GENOMIC DNA]</scope>
    <source>
        <strain evidence="2 3">YZ-8</strain>
        <plasmid evidence="2 3">unnamed1</plasmid>
    </source>
</reference>
<protein>
    <recommendedName>
        <fullName evidence="1">Flagellar hook-associated protein 2 C-terminal domain-containing protein</fullName>
    </recommendedName>
</protein>
<accession>A0A494TD65</accession>
<geneLocation type="plasmid" evidence="2">
    <name>unnamed1</name>
</geneLocation>
<dbReference type="GO" id="GO:0009421">
    <property type="term" value="C:bacterial-type flagellum filament cap"/>
    <property type="evidence" value="ECO:0007669"/>
    <property type="project" value="InterPro"/>
</dbReference>
<dbReference type="Proteomes" id="UP000276254">
    <property type="component" value="Plasmid unnamed1"/>
</dbReference>
<dbReference type="InterPro" id="IPR010809">
    <property type="entry name" value="FliD_C"/>
</dbReference>
<dbReference type="KEGG" id="spha:D3Y57_04245"/>
<evidence type="ECO:0000259" key="1">
    <source>
        <dbReference type="Pfam" id="PF07195"/>
    </source>
</evidence>
<dbReference type="EMBL" id="CP032828">
    <property type="protein sequence ID" value="AYJ85242.1"/>
    <property type="molecule type" value="Genomic_DNA"/>
</dbReference>
<evidence type="ECO:0000313" key="2">
    <source>
        <dbReference type="EMBL" id="AYJ85242.1"/>
    </source>
</evidence>
<keyword evidence="3" id="KW-1185">Reference proteome</keyword>
<dbReference type="RefSeq" id="WP_121151643.1">
    <property type="nucleotide sequence ID" value="NZ_CP032828.1"/>
</dbReference>
<organism evidence="2 3">
    <name type="scientific">Sphingomonas paeninsulae</name>
    <dbReference type="NCBI Taxonomy" id="2319844"/>
    <lineage>
        <taxon>Bacteria</taxon>
        <taxon>Pseudomonadati</taxon>
        <taxon>Pseudomonadota</taxon>
        <taxon>Alphaproteobacteria</taxon>
        <taxon>Sphingomonadales</taxon>
        <taxon>Sphingomonadaceae</taxon>
        <taxon>Sphingomonas</taxon>
    </lineage>
</organism>
<keyword evidence="2" id="KW-0614">Plasmid</keyword>
<feature type="domain" description="Flagellar hook-associated protein 2 C-terminal" evidence="1">
    <location>
        <begin position="8"/>
        <end position="115"/>
    </location>
</feature>